<protein>
    <submittedName>
        <fullName evidence="2">Aminoacrylate hydrolase</fullName>
    </submittedName>
</protein>
<dbReference type="GO" id="GO:0016787">
    <property type="term" value="F:hydrolase activity"/>
    <property type="evidence" value="ECO:0007669"/>
    <property type="project" value="UniProtKB-KW"/>
</dbReference>
<sequence>MPTIVASDGCRVTYDVSGNGEVLLLIPGLGGQASFWSAIARRLAENYQVVSFDHRGTGRSDRPDGKYSIARIAEDACQILHDIGAASAGIIGHSTGGMIAQYLSLDHPERVNRLVISGSWEKPDARFRTMFEARLGVLLEAGPKVYQRLTHAMGYPADYLDRHRIELDAVIEASQSALSPLAVASARIDMLFSDYRSDELARIGAPTLVIGATDDALIPFYHSQRLAAMIPAAKLTVLDGAHFFPKVHPDRFVKIVRQFLEY</sequence>
<reference evidence="2 3" key="1">
    <citation type="submission" date="2016-08" db="EMBL/GenBank/DDBJ databases">
        <authorList>
            <person name="Seilhamer J.J."/>
        </authorList>
    </citation>
    <scope>NUCLEOTIDE SEQUENCE [LARGE SCALE GENOMIC DNA]</scope>
    <source>
        <strain evidence="2 3">HBR26</strain>
    </source>
</reference>
<accession>A0A1C3Y2B9</accession>
<dbReference type="PRINTS" id="PR00111">
    <property type="entry name" value="ABHYDROLASE"/>
</dbReference>
<organism evidence="2 3">
    <name type="scientific">Rhizobium aethiopicum</name>
    <dbReference type="NCBI Taxonomy" id="1138170"/>
    <lineage>
        <taxon>Bacteria</taxon>
        <taxon>Pseudomonadati</taxon>
        <taxon>Pseudomonadota</taxon>
        <taxon>Alphaproteobacteria</taxon>
        <taxon>Hyphomicrobiales</taxon>
        <taxon>Rhizobiaceae</taxon>
        <taxon>Rhizobium/Agrobacterium group</taxon>
        <taxon>Rhizobium</taxon>
    </lineage>
</organism>
<dbReference type="InterPro" id="IPR029058">
    <property type="entry name" value="AB_hydrolase_fold"/>
</dbReference>
<dbReference type="InterPro" id="IPR050471">
    <property type="entry name" value="AB_hydrolase"/>
</dbReference>
<dbReference type="Pfam" id="PF00561">
    <property type="entry name" value="Abhydrolase_1"/>
    <property type="match status" value="1"/>
</dbReference>
<dbReference type="PANTHER" id="PTHR43433:SF5">
    <property type="entry name" value="AB HYDROLASE-1 DOMAIN-CONTAINING PROTEIN"/>
    <property type="match status" value="1"/>
</dbReference>
<keyword evidence="2" id="KW-0378">Hydrolase</keyword>
<dbReference type="PRINTS" id="PR00412">
    <property type="entry name" value="EPOXHYDRLASE"/>
</dbReference>
<proteinExistence type="predicted"/>
<dbReference type="InterPro" id="IPR000073">
    <property type="entry name" value="AB_hydrolase_1"/>
</dbReference>
<evidence type="ECO:0000259" key="1">
    <source>
        <dbReference type="Pfam" id="PF00561"/>
    </source>
</evidence>
<dbReference type="Proteomes" id="UP000198723">
    <property type="component" value="Unassembled WGS sequence"/>
</dbReference>
<dbReference type="SUPFAM" id="SSF53474">
    <property type="entry name" value="alpha/beta-Hydrolases"/>
    <property type="match status" value="1"/>
</dbReference>
<evidence type="ECO:0000313" key="2">
    <source>
        <dbReference type="EMBL" id="SCB58608.1"/>
    </source>
</evidence>
<dbReference type="RefSeq" id="WP_092750398.1">
    <property type="nucleotide sequence ID" value="NZ_FMAJ01000005.1"/>
</dbReference>
<feature type="domain" description="AB hydrolase-1" evidence="1">
    <location>
        <begin position="22"/>
        <end position="248"/>
    </location>
</feature>
<name>A0A1C3Y2B9_9HYPH</name>
<dbReference type="AlphaFoldDB" id="A0A1C3Y2B9"/>
<dbReference type="Gene3D" id="3.40.50.1820">
    <property type="entry name" value="alpha/beta hydrolase"/>
    <property type="match status" value="1"/>
</dbReference>
<dbReference type="PANTHER" id="PTHR43433">
    <property type="entry name" value="HYDROLASE, ALPHA/BETA FOLD FAMILY PROTEIN"/>
    <property type="match status" value="1"/>
</dbReference>
<evidence type="ECO:0000313" key="3">
    <source>
        <dbReference type="Proteomes" id="UP000198723"/>
    </source>
</evidence>
<dbReference type="EMBL" id="FMAJ01000005">
    <property type="protein sequence ID" value="SCB58608.1"/>
    <property type="molecule type" value="Genomic_DNA"/>
</dbReference>
<gene>
    <name evidence="2" type="ORF">GA0061105_10575</name>
</gene>
<dbReference type="InterPro" id="IPR000639">
    <property type="entry name" value="Epox_hydrolase-like"/>
</dbReference>
<dbReference type="STRING" id="1138170.GA0061105_10575"/>